<feature type="transmembrane region" description="Helical" evidence="1">
    <location>
        <begin position="76"/>
        <end position="103"/>
    </location>
</feature>
<reference evidence="2 3" key="1">
    <citation type="submission" date="2024-01" db="EMBL/GenBank/DDBJ databases">
        <title>The genomes of 5 underutilized Papilionoideae crops provide insights into root nodulation and disease resistance.</title>
        <authorList>
            <person name="Yuan L."/>
        </authorList>
    </citation>
    <scope>NUCLEOTIDE SEQUENCE [LARGE SCALE GENOMIC DNA]</scope>
    <source>
        <strain evidence="2">LY-2023</strain>
        <tissue evidence="2">Leaf</tissue>
    </source>
</reference>
<evidence type="ECO:0000313" key="3">
    <source>
        <dbReference type="Proteomes" id="UP001359559"/>
    </source>
</evidence>
<evidence type="ECO:0008006" key="4">
    <source>
        <dbReference type="Google" id="ProtNLM"/>
    </source>
</evidence>
<keyword evidence="3" id="KW-1185">Reference proteome</keyword>
<proteinExistence type="predicted"/>
<protein>
    <recommendedName>
        <fullName evidence="4">Transmembrane protein</fullName>
    </recommendedName>
</protein>
<dbReference type="Proteomes" id="UP001359559">
    <property type="component" value="Unassembled WGS sequence"/>
</dbReference>
<evidence type="ECO:0000313" key="2">
    <source>
        <dbReference type="EMBL" id="KAK7300231.1"/>
    </source>
</evidence>
<name>A0AAN9PJ56_CLITE</name>
<comment type="caution">
    <text evidence="2">The sequence shown here is derived from an EMBL/GenBank/DDBJ whole genome shotgun (WGS) entry which is preliminary data.</text>
</comment>
<organism evidence="2 3">
    <name type="scientific">Clitoria ternatea</name>
    <name type="common">Butterfly pea</name>
    <dbReference type="NCBI Taxonomy" id="43366"/>
    <lineage>
        <taxon>Eukaryota</taxon>
        <taxon>Viridiplantae</taxon>
        <taxon>Streptophyta</taxon>
        <taxon>Embryophyta</taxon>
        <taxon>Tracheophyta</taxon>
        <taxon>Spermatophyta</taxon>
        <taxon>Magnoliopsida</taxon>
        <taxon>eudicotyledons</taxon>
        <taxon>Gunneridae</taxon>
        <taxon>Pentapetalae</taxon>
        <taxon>rosids</taxon>
        <taxon>fabids</taxon>
        <taxon>Fabales</taxon>
        <taxon>Fabaceae</taxon>
        <taxon>Papilionoideae</taxon>
        <taxon>50 kb inversion clade</taxon>
        <taxon>NPAAA clade</taxon>
        <taxon>indigoferoid/millettioid clade</taxon>
        <taxon>Phaseoleae</taxon>
        <taxon>Clitoria</taxon>
    </lineage>
</organism>
<sequence length="110" mass="12388">METWFRIKKRNVFDLFSFILSCIGWAFSAKWGQFETLRQSNRFFFGFHTFDSFLEGFNFSRLCSPLLFTRDATAPFSVPSCVLSGAAAVLSVLFGAATILFFVSPTGRGV</sequence>
<keyword evidence="1" id="KW-0812">Transmembrane</keyword>
<feature type="transmembrane region" description="Helical" evidence="1">
    <location>
        <begin position="12"/>
        <end position="31"/>
    </location>
</feature>
<dbReference type="AlphaFoldDB" id="A0AAN9PJ56"/>
<gene>
    <name evidence="2" type="ORF">RJT34_11071</name>
</gene>
<evidence type="ECO:0000256" key="1">
    <source>
        <dbReference type="SAM" id="Phobius"/>
    </source>
</evidence>
<keyword evidence="1" id="KW-1133">Transmembrane helix</keyword>
<dbReference type="EMBL" id="JAYKXN010000003">
    <property type="protein sequence ID" value="KAK7300231.1"/>
    <property type="molecule type" value="Genomic_DNA"/>
</dbReference>
<keyword evidence="1" id="KW-0472">Membrane</keyword>
<accession>A0AAN9PJ56</accession>